<feature type="repeat" description="ANK" evidence="3">
    <location>
        <begin position="214"/>
        <end position="246"/>
    </location>
</feature>
<dbReference type="EMBL" id="DXFQ01000099">
    <property type="protein sequence ID" value="HIX20058.1"/>
    <property type="molecule type" value="Genomic_DNA"/>
</dbReference>
<evidence type="ECO:0000313" key="6">
    <source>
        <dbReference type="EMBL" id="HIX20058.1"/>
    </source>
</evidence>
<dbReference type="PANTHER" id="PTHR24198">
    <property type="entry name" value="ANKYRIN REPEAT AND PROTEIN KINASE DOMAIN-CONTAINING PROTEIN"/>
    <property type="match status" value="1"/>
</dbReference>
<dbReference type="AlphaFoldDB" id="A0A9D1VBC9"/>
<keyword evidence="2 3" id="KW-0040">ANK repeat</keyword>
<feature type="region of interest" description="Disordered" evidence="4">
    <location>
        <begin position="358"/>
        <end position="444"/>
    </location>
</feature>
<evidence type="ECO:0000313" key="7">
    <source>
        <dbReference type="Proteomes" id="UP000823964"/>
    </source>
</evidence>
<evidence type="ECO:0000256" key="5">
    <source>
        <dbReference type="SAM" id="Phobius"/>
    </source>
</evidence>
<keyword evidence="5" id="KW-0472">Membrane</keyword>
<dbReference type="Proteomes" id="UP000823964">
    <property type="component" value="Unassembled WGS sequence"/>
</dbReference>
<dbReference type="SMART" id="SM00248">
    <property type="entry name" value="ANK"/>
    <property type="match status" value="2"/>
</dbReference>
<gene>
    <name evidence="6" type="ORF">H9862_05580</name>
</gene>
<keyword evidence="5" id="KW-1133">Transmembrane helix</keyword>
<organism evidence="6 7">
    <name type="scientific">Candidatus Akkermansia intestinigallinarum</name>
    <dbReference type="NCBI Taxonomy" id="2838431"/>
    <lineage>
        <taxon>Bacteria</taxon>
        <taxon>Pseudomonadati</taxon>
        <taxon>Verrucomicrobiota</taxon>
        <taxon>Verrucomicrobiia</taxon>
        <taxon>Verrucomicrobiales</taxon>
        <taxon>Akkermansiaceae</taxon>
        <taxon>Akkermansia</taxon>
    </lineage>
</organism>
<reference evidence="6" key="2">
    <citation type="submission" date="2021-04" db="EMBL/GenBank/DDBJ databases">
        <authorList>
            <person name="Gilroy R."/>
        </authorList>
    </citation>
    <scope>NUCLEOTIDE SEQUENCE</scope>
    <source>
        <strain evidence="6">14975</strain>
    </source>
</reference>
<dbReference type="InterPro" id="IPR002110">
    <property type="entry name" value="Ankyrin_rpt"/>
</dbReference>
<protein>
    <submittedName>
        <fullName evidence="6">Ankyrin repeat domain-containing protein</fullName>
    </submittedName>
</protein>
<proteinExistence type="predicted"/>
<evidence type="ECO:0000256" key="1">
    <source>
        <dbReference type="ARBA" id="ARBA00022737"/>
    </source>
</evidence>
<dbReference type="PANTHER" id="PTHR24198:SF165">
    <property type="entry name" value="ANKYRIN REPEAT-CONTAINING PROTEIN-RELATED"/>
    <property type="match status" value="1"/>
</dbReference>
<dbReference type="PROSITE" id="PS50297">
    <property type="entry name" value="ANK_REP_REGION"/>
    <property type="match status" value="1"/>
</dbReference>
<evidence type="ECO:0000256" key="4">
    <source>
        <dbReference type="SAM" id="MobiDB-lite"/>
    </source>
</evidence>
<feature type="transmembrane region" description="Helical" evidence="5">
    <location>
        <begin position="39"/>
        <end position="61"/>
    </location>
</feature>
<dbReference type="InterPro" id="IPR036770">
    <property type="entry name" value="Ankyrin_rpt-contain_sf"/>
</dbReference>
<dbReference type="SUPFAM" id="SSF48403">
    <property type="entry name" value="Ankyrin repeat"/>
    <property type="match status" value="1"/>
</dbReference>
<sequence length="444" mass="48874">MSDSHNRNTEAEQKQLLDEVQQAEAAAPRKKPEVQWKPIINDMLVLMLVAVVLGLFSKFAMKPFEIVYDAQDLISIAHKAEADFKKGAPQAFASLQNETFSKELDKRLEAALRDGVDFINCTDNTGRTPLMWLCYSNFNSPQTLCYAYVSDEKDEKGKTNLKNFHDYIKKQDGEDYNAFFDNEDLYCRPDLARYFYTNRLLAQAGIDVHATDEDGFNALHWAAWSGLPFNCARLLERGVDINAAEGNGYTPLMLAALRGQRGAVRMLLALGADTSLKNFKGETALSIAESYADAYAKRDQFPYGLICSENRIKDYAAVIELLKNPGSVPPIDADDCVRVAQIAVTAYVIQRDKAEEEKKAEEEAKYHKSAQPAEQPAAEQQPASEQQPAEPAEQPAAEQQPAEPAATQPAAEQQPAEPAAAQPAAEQQPAEPAATQPAAEPAAA</sequence>
<comment type="caution">
    <text evidence="6">The sequence shown here is derived from an EMBL/GenBank/DDBJ whole genome shotgun (WGS) entry which is preliminary data.</text>
</comment>
<evidence type="ECO:0000256" key="3">
    <source>
        <dbReference type="PROSITE-ProRule" id="PRU00023"/>
    </source>
</evidence>
<dbReference type="Gene3D" id="1.25.40.20">
    <property type="entry name" value="Ankyrin repeat-containing domain"/>
    <property type="match status" value="1"/>
</dbReference>
<dbReference type="Pfam" id="PF13857">
    <property type="entry name" value="Ank_5"/>
    <property type="match status" value="1"/>
</dbReference>
<feature type="repeat" description="ANK" evidence="3">
    <location>
        <begin position="247"/>
        <end position="279"/>
    </location>
</feature>
<keyword evidence="1" id="KW-0677">Repeat</keyword>
<reference evidence="6" key="1">
    <citation type="journal article" date="2021" name="PeerJ">
        <title>Extensive microbial diversity within the chicken gut microbiome revealed by metagenomics and culture.</title>
        <authorList>
            <person name="Gilroy R."/>
            <person name="Ravi A."/>
            <person name="Getino M."/>
            <person name="Pursley I."/>
            <person name="Horton D.L."/>
            <person name="Alikhan N.F."/>
            <person name="Baker D."/>
            <person name="Gharbi K."/>
            <person name="Hall N."/>
            <person name="Watson M."/>
            <person name="Adriaenssens E.M."/>
            <person name="Foster-Nyarko E."/>
            <person name="Jarju S."/>
            <person name="Secka A."/>
            <person name="Antonio M."/>
            <person name="Oren A."/>
            <person name="Chaudhuri R.R."/>
            <person name="La Ragione R."/>
            <person name="Hildebrand F."/>
            <person name="Pallen M.J."/>
        </authorList>
    </citation>
    <scope>NUCLEOTIDE SEQUENCE</scope>
    <source>
        <strain evidence="6">14975</strain>
    </source>
</reference>
<dbReference type="PROSITE" id="PS50088">
    <property type="entry name" value="ANK_REPEAT"/>
    <property type="match status" value="2"/>
</dbReference>
<evidence type="ECO:0000256" key="2">
    <source>
        <dbReference type="ARBA" id="ARBA00023043"/>
    </source>
</evidence>
<accession>A0A9D1VBC9</accession>
<feature type="compositionally biased region" description="Low complexity" evidence="4">
    <location>
        <begin position="369"/>
        <end position="444"/>
    </location>
</feature>
<name>A0A9D1VBC9_9BACT</name>
<keyword evidence="5" id="KW-0812">Transmembrane</keyword>